<organism evidence="2 3">
    <name type="scientific">Clostridium weizhouense</name>
    <dbReference type="NCBI Taxonomy" id="2859781"/>
    <lineage>
        <taxon>Bacteria</taxon>
        <taxon>Bacillati</taxon>
        <taxon>Bacillota</taxon>
        <taxon>Clostridia</taxon>
        <taxon>Eubacteriales</taxon>
        <taxon>Clostridiaceae</taxon>
        <taxon>Clostridium</taxon>
    </lineage>
</organism>
<evidence type="ECO:0000313" key="2">
    <source>
        <dbReference type="EMBL" id="MBW6409801.1"/>
    </source>
</evidence>
<proteinExistence type="predicted"/>
<protein>
    <recommendedName>
        <fullName evidence="1">Phage-Barnase-EndoU-ColicinE5/D-RelE like nuclease 3 domain-containing protein</fullName>
    </recommendedName>
</protein>
<gene>
    <name evidence="2" type="ORF">KYD98_06830</name>
</gene>
<evidence type="ECO:0000259" key="1">
    <source>
        <dbReference type="Pfam" id="PF18812"/>
    </source>
</evidence>
<dbReference type="EMBL" id="JAHXPT010000004">
    <property type="protein sequence ID" value="MBW6409801.1"/>
    <property type="molecule type" value="Genomic_DNA"/>
</dbReference>
<feature type="domain" description="Phage-Barnase-EndoU-ColicinE5/D-RelE like nuclease 3" evidence="1">
    <location>
        <begin position="9"/>
        <end position="119"/>
    </location>
</feature>
<dbReference type="Proteomes" id="UP001519921">
    <property type="component" value="Unassembled WGS sequence"/>
</dbReference>
<comment type="caution">
    <text evidence="2">The sequence shown here is derived from an EMBL/GenBank/DDBJ whole genome shotgun (WGS) entry which is preliminary data.</text>
</comment>
<evidence type="ECO:0000313" key="3">
    <source>
        <dbReference type="Proteomes" id="UP001519921"/>
    </source>
</evidence>
<sequence length="135" mass="15474">MRRVYKAYKKVGKLKLSITRLVEFEFPSTVYASPGVINHIIKKHGKQLTKKVKHNIIETMEEIINDPDYIGLDKLRGENGSLELIKKVDNSLLLGLEVDEEEHYIYVATMYPITQSKINARLNSGRLISCNDVLE</sequence>
<keyword evidence="3" id="KW-1185">Reference proteome</keyword>
<accession>A0ABS7AQ30</accession>
<dbReference type="RefSeq" id="WP_219778860.1">
    <property type="nucleotide sequence ID" value="NZ_JAHXPT010000004.1"/>
</dbReference>
<reference evidence="2 3" key="1">
    <citation type="submission" date="2021-07" db="EMBL/GenBank/DDBJ databases">
        <title>Clostridium weizhouense sp. nov., an anaerobic bacterium isolated from activated sludge of Petroleum wastewater.</title>
        <authorList>
            <person name="Li Q."/>
        </authorList>
    </citation>
    <scope>NUCLEOTIDE SEQUENCE [LARGE SCALE GENOMIC DNA]</scope>
    <source>
        <strain evidence="2 3">YB-6</strain>
    </source>
</reference>
<dbReference type="Pfam" id="PF18812">
    <property type="entry name" value="PBECR3"/>
    <property type="match status" value="1"/>
</dbReference>
<dbReference type="InterPro" id="IPR041301">
    <property type="entry name" value="PBECR3"/>
</dbReference>
<name>A0ABS7AQ30_9CLOT</name>